<dbReference type="InterPro" id="IPR012334">
    <property type="entry name" value="Pectin_lyas_fold"/>
</dbReference>
<dbReference type="OrthoDB" id="5959761at2759"/>
<keyword evidence="2" id="KW-1185">Reference proteome</keyword>
<reference evidence="1" key="1">
    <citation type="submission" date="2020-06" db="EMBL/GenBank/DDBJ databases">
        <authorList>
            <consortium name="Plant Systems Biology data submission"/>
        </authorList>
    </citation>
    <scope>NUCLEOTIDE SEQUENCE</scope>
    <source>
        <strain evidence="1">D6</strain>
    </source>
</reference>
<evidence type="ECO:0000313" key="2">
    <source>
        <dbReference type="Proteomes" id="UP001153069"/>
    </source>
</evidence>
<comment type="caution">
    <text evidence="1">The sequence shown here is derived from an EMBL/GenBank/DDBJ whole genome shotgun (WGS) entry which is preliminary data.</text>
</comment>
<evidence type="ECO:0000313" key="1">
    <source>
        <dbReference type="EMBL" id="CAB9520539.1"/>
    </source>
</evidence>
<dbReference type="Gene3D" id="2.160.20.10">
    <property type="entry name" value="Single-stranded right-handed beta-helix, Pectin lyase-like"/>
    <property type="match status" value="1"/>
</dbReference>
<proteinExistence type="predicted"/>
<dbReference type="EMBL" id="CAICTM010001110">
    <property type="protein sequence ID" value="CAB9520539.1"/>
    <property type="molecule type" value="Genomic_DNA"/>
</dbReference>
<accession>A0A9N8EI13</accession>
<name>A0A9N8EI13_9STRA</name>
<organism evidence="1 2">
    <name type="scientific">Seminavis robusta</name>
    <dbReference type="NCBI Taxonomy" id="568900"/>
    <lineage>
        <taxon>Eukaryota</taxon>
        <taxon>Sar</taxon>
        <taxon>Stramenopiles</taxon>
        <taxon>Ochrophyta</taxon>
        <taxon>Bacillariophyta</taxon>
        <taxon>Bacillariophyceae</taxon>
        <taxon>Bacillariophycidae</taxon>
        <taxon>Naviculales</taxon>
        <taxon>Naviculaceae</taxon>
        <taxon>Seminavis</taxon>
    </lineage>
</organism>
<dbReference type="InterPro" id="IPR059186">
    <property type="entry name" value="SACTE_4363"/>
</dbReference>
<protein>
    <submittedName>
        <fullName evidence="1">Secreted protein</fullName>
    </submittedName>
</protein>
<dbReference type="CDD" id="cd23669">
    <property type="entry name" value="GH55_SacteLam55A-like"/>
    <property type="match status" value="1"/>
</dbReference>
<sequence length="567" mass="61529">MGRERYALLFQPGVYGSATEPLMIQIGYYTEVAGLGQSPQDVRIMGKIEVYNRCFEKDPYQDGKFIPTDNSEEGLCFALNSFWRGLSNLSIQIITPGYQDTCRATAMFWAISQAASMRRVSIEGGDVSLMDYCSNPAYASGGFIADSKIGGKIISGSQQQFLTRNSNVGEWSGSAWNQVLLGVTGAPADDSKYPDPAITTIESNPANRERPWLYVDDAGAYNVFVPAFTSDTKDTSWSLNGGTPGKSIPISDFYVAKPGDAVSEINEQLSAGKHLLLTPGVYDADESILVERADTVVLGLGIATLTAVNGAVPLKVSSQPGIIVAGVTFDGGLTLSPVLLQVGALGDPLTSNGDPNNPITLSDVYFRIGGPHIGKSNVCLEINSNHVLVDHTWVWRADHGVEDFDKSDGFDGDNERWATNTGLNGVIVNGNDVTATGLFVEHFQEYNLCWNGERGRVFFFQNELPYEPPSQAEWTADDGTLGWAAYKVSDAVTEHELWCGGVYCYNRNNPDVVTVNAFEVPERDGVVLNRIYTRNLSGPGTIQHIVNGVGRSVTDAEKGPFYVIQYP</sequence>
<gene>
    <name evidence="1" type="ORF">SEMRO_1112_G242520.1</name>
</gene>
<dbReference type="Proteomes" id="UP001153069">
    <property type="component" value="Unassembled WGS sequence"/>
</dbReference>
<dbReference type="AlphaFoldDB" id="A0A9N8EI13"/>